<keyword evidence="3" id="KW-1185">Reference proteome</keyword>
<protein>
    <submittedName>
        <fullName evidence="2">Cyclopropane-fatty-acyl-phospholipid synthase</fullName>
    </submittedName>
</protein>
<sequence>MNYDALLDTVLDSGYLPHAVIRRGIRYQLRQRLGEIATYNSSLGEALARKMAFVAELRASPIAIETATANQQHYEVGTELIKGMLGPRMKYSACLYPTGKETLAEAEVAMLEEYVVRGQLEDGMRILDLGCGWGSAALYFAEKLPKAQVVAFSNSKTQKAYIDGRAKAQGLANIEVITGDVADYEFEHETFDRVVSIEMFEHMKNYESLLAKVSRALKPGGKFFAHIFCHKDTPYHFEDGWMTTHFFTGGTMISADLLLYFQKDLTVVNHWWVNGQHYSKSLEHWLSKMTANKKSIWPSLVETYGEKNAATWYSRWEIFYLACSELFNHDKGDTWGVTHILFEKQPKSS</sequence>
<gene>
    <name evidence="2" type="ORF">B0T17DRAFT_612345</name>
</gene>
<dbReference type="FunFam" id="3.40.50.150:FF:000554">
    <property type="entry name" value="Cation-transporting ATPase"/>
    <property type="match status" value="1"/>
</dbReference>
<dbReference type="SUPFAM" id="SSF53335">
    <property type="entry name" value="S-adenosyl-L-methionine-dependent methyltransferases"/>
    <property type="match status" value="1"/>
</dbReference>
<dbReference type="InterPro" id="IPR029063">
    <property type="entry name" value="SAM-dependent_MTases_sf"/>
</dbReference>
<dbReference type="Proteomes" id="UP001174934">
    <property type="component" value="Unassembled WGS sequence"/>
</dbReference>
<name>A0AA39XK41_9PEZI</name>
<dbReference type="EMBL" id="JAULSR010000001">
    <property type="protein sequence ID" value="KAK0635488.1"/>
    <property type="molecule type" value="Genomic_DNA"/>
</dbReference>
<comment type="caution">
    <text evidence="2">The sequence shown here is derived from an EMBL/GenBank/DDBJ whole genome shotgun (WGS) entry which is preliminary data.</text>
</comment>
<proteinExistence type="inferred from homology"/>
<evidence type="ECO:0000313" key="3">
    <source>
        <dbReference type="Proteomes" id="UP001174934"/>
    </source>
</evidence>
<dbReference type="AlphaFoldDB" id="A0AA39XK41"/>
<reference evidence="2" key="1">
    <citation type="submission" date="2023-06" db="EMBL/GenBank/DDBJ databases">
        <title>Genome-scale phylogeny and comparative genomics of the fungal order Sordariales.</title>
        <authorList>
            <consortium name="Lawrence Berkeley National Laboratory"/>
            <person name="Hensen N."/>
            <person name="Bonometti L."/>
            <person name="Westerberg I."/>
            <person name="Brannstrom I.O."/>
            <person name="Guillou S."/>
            <person name="Cros-Aarteil S."/>
            <person name="Calhoun S."/>
            <person name="Haridas S."/>
            <person name="Kuo A."/>
            <person name="Mondo S."/>
            <person name="Pangilinan J."/>
            <person name="Riley R."/>
            <person name="LaButti K."/>
            <person name="Andreopoulos B."/>
            <person name="Lipzen A."/>
            <person name="Chen C."/>
            <person name="Yanf M."/>
            <person name="Daum C."/>
            <person name="Ng V."/>
            <person name="Clum A."/>
            <person name="Steindorff A."/>
            <person name="Ohm R."/>
            <person name="Martin F."/>
            <person name="Silar P."/>
            <person name="Natvig D."/>
            <person name="Lalanne C."/>
            <person name="Gautier V."/>
            <person name="Ament-velasquez S.L."/>
            <person name="Kruys A."/>
            <person name="Hutchinson M.I."/>
            <person name="Powell A.J."/>
            <person name="Barry K."/>
            <person name="Miller A.N."/>
            <person name="Grigoriev I.V."/>
            <person name="Debuchy R."/>
            <person name="Gladieux P."/>
            <person name="Thoren M.H."/>
            <person name="Johannesson H."/>
        </authorList>
    </citation>
    <scope>NUCLEOTIDE SEQUENCE</scope>
    <source>
        <strain evidence="2">SMH3391-2</strain>
    </source>
</reference>
<dbReference type="Pfam" id="PF02353">
    <property type="entry name" value="CMAS"/>
    <property type="match status" value="1"/>
</dbReference>
<evidence type="ECO:0000256" key="1">
    <source>
        <dbReference type="ARBA" id="ARBA00010815"/>
    </source>
</evidence>
<organism evidence="2 3">
    <name type="scientific">Bombardia bombarda</name>
    <dbReference type="NCBI Taxonomy" id="252184"/>
    <lineage>
        <taxon>Eukaryota</taxon>
        <taxon>Fungi</taxon>
        <taxon>Dikarya</taxon>
        <taxon>Ascomycota</taxon>
        <taxon>Pezizomycotina</taxon>
        <taxon>Sordariomycetes</taxon>
        <taxon>Sordariomycetidae</taxon>
        <taxon>Sordariales</taxon>
        <taxon>Lasiosphaeriaceae</taxon>
        <taxon>Bombardia</taxon>
    </lineage>
</organism>
<comment type="similarity">
    <text evidence="1">Belongs to the CFA/CMAS family.</text>
</comment>
<dbReference type="PANTHER" id="PTHR43832">
    <property type="match status" value="1"/>
</dbReference>
<dbReference type="PANTHER" id="PTHR43832:SF1">
    <property type="entry name" value="S-ADENOSYL-L-METHIONINE-DEPENDENT METHYLTRANSFERASES SUPERFAMILY PROTEIN"/>
    <property type="match status" value="1"/>
</dbReference>
<accession>A0AA39XK41</accession>
<evidence type="ECO:0000313" key="2">
    <source>
        <dbReference type="EMBL" id="KAK0635488.1"/>
    </source>
</evidence>
<dbReference type="CDD" id="cd02440">
    <property type="entry name" value="AdoMet_MTases"/>
    <property type="match status" value="1"/>
</dbReference>
<dbReference type="Gene3D" id="3.40.50.150">
    <property type="entry name" value="Vaccinia Virus protein VP39"/>
    <property type="match status" value="1"/>
</dbReference>